<reference evidence="6 7" key="1">
    <citation type="journal article" date="2017" name="Int. J. Syst. Evol. Microbiol.">
        <title>Brenneria populi subsp. brevivirga subsp. nov. isolated from symptomatic bark of Populus x euramericana canker, and description of Brenneria populi subsp. populi subsp. nov.</title>
        <authorList>
            <person name="Zheng M.H."/>
            <person name="Piao C.G."/>
            <person name="Xue H."/>
            <person name="Guo M.W."/>
            <person name="Li Y."/>
        </authorList>
    </citation>
    <scope>NUCLEOTIDE SEQUENCE [LARGE SCALE GENOMIC DNA]</scope>
    <source>
        <strain evidence="6 7">D9-5</strain>
    </source>
</reference>
<dbReference type="EMBL" id="JAYWTM010000001">
    <property type="protein sequence ID" value="MEC5341270.1"/>
    <property type="molecule type" value="Genomic_DNA"/>
</dbReference>
<dbReference type="InterPro" id="IPR005119">
    <property type="entry name" value="LysR_subst-bd"/>
</dbReference>
<comment type="similarity">
    <text evidence="1">Belongs to the LysR transcriptional regulatory family.</text>
</comment>
<dbReference type="PRINTS" id="PR00039">
    <property type="entry name" value="HTHLYSR"/>
</dbReference>
<dbReference type="InterPro" id="IPR000847">
    <property type="entry name" value="LysR_HTH_N"/>
</dbReference>
<dbReference type="PANTHER" id="PTHR30427:SF1">
    <property type="entry name" value="TRANSCRIPTIONAL ACTIVATOR PROTEIN LYSR"/>
    <property type="match status" value="1"/>
</dbReference>
<dbReference type="PROSITE" id="PS50931">
    <property type="entry name" value="HTH_LYSR"/>
    <property type="match status" value="1"/>
</dbReference>
<dbReference type="Gene3D" id="1.10.10.10">
    <property type="entry name" value="Winged helix-like DNA-binding domain superfamily/Winged helix DNA-binding domain"/>
    <property type="match status" value="1"/>
</dbReference>
<keyword evidence="7" id="KW-1185">Reference proteome</keyword>
<evidence type="ECO:0000313" key="6">
    <source>
        <dbReference type="EMBL" id="MEC5341270.1"/>
    </source>
</evidence>
<dbReference type="SUPFAM" id="SSF53850">
    <property type="entry name" value="Periplasmic binding protein-like II"/>
    <property type="match status" value="1"/>
</dbReference>
<evidence type="ECO:0000256" key="4">
    <source>
        <dbReference type="ARBA" id="ARBA00023163"/>
    </source>
</evidence>
<name>A0ABU6JL12_9GAMM</name>
<evidence type="ECO:0000313" key="7">
    <source>
        <dbReference type="Proteomes" id="UP001309705"/>
    </source>
</evidence>
<sequence>MDKRKGMDGMSKTAILEDLDLRQLEAFSAVISSGSITAAAKNLRRSQPAVSRLIQEFENKIGYPLFLRNGPRITATEQAYQLHESVEHALISLRQVQLRAKEIAGEEEKPLIIAATPAMAAGLLPTALSKVELSAPLQILSYSAEQTLHATIDGRADLAISSLPLDHKNVHRHWIGQSRCVVVLSEDDELARQSEIRLQDLVSRKIITLYNPYRLRHRFEDAMKKARIQPRYVIETNSSANVLACVRAGLGVAITEPVTAYGLPLQGMTIRELDIDIPYHFGVITPQAKTPRTVVLQIVDALENTARELLPNFALFHSDDHHKIMLSLSH</sequence>
<dbReference type="InterPro" id="IPR036388">
    <property type="entry name" value="WH-like_DNA-bd_sf"/>
</dbReference>
<dbReference type="Gene3D" id="3.40.190.290">
    <property type="match status" value="1"/>
</dbReference>
<accession>A0ABU6JL12</accession>
<evidence type="ECO:0000256" key="3">
    <source>
        <dbReference type="ARBA" id="ARBA00023125"/>
    </source>
</evidence>
<dbReference type="InterPro" id="IPR036390">
    <property type="entry name" value="WH_DNA-bd_sf"/>
</dbReference>
<dbReference type="Pfam" id="PF00126">
    <property type="entry name" value="HTH_1"/>
    <property type="match status" value="1"/>
</dbReference>
<dbReference type="PANTHER" id="PTHR30427">
    <property type="entry name" value="TRANSCRIPTIONAL ACTIVATOR PROTEIN LYSR"/>
    <property type="match status" value="1"/>
</dbReference>
<keyword evidence="2" id="KW-0805">Transcription regulation</keyword>
<organism evidence="6 7">
    <name type="scientific">Brenneria populi</name>
    <dbReference type="NCBI Taxonomy" id="1505588"/>
    <lineage>
        <taxon>Bacteria</taxon>
        <taxon>Pseudomonadati</taxon>
        <taxon>Pseudomonadota</taxon>
        <taxon>Gammaproteobacteria</taxon>
        <taxon>Enterobacterales</taxon>
        <taxon>Pectobacteriaceae</taxon>
        <taxon>Brenneria</taxon>
    </lineage>
</organism>
<evidence type="ECO:0000256" key="2">
    <source>
        <dbReference type="ARBA" id="ARBA00023015"/>
    </source>
</evidence>
<evidence type="ECO:0000256" key="1">
    <source>
        <dbReference type="ARBA" id="ARBA00009437"/>
    </source>
</evidence>
<comment type="caution">
    <text evidence="6">The sequence shown here is derived from an EMBL/GenBank/DDBJ whole genome shotgun (WGS) entry which is preliminary data.</text>
</comment>
<dbReference type="RefSeq" id="WP_327616476.1">
    <property type="nucleotide sequence ID" value="NZ_JAYWTM010000001.1"/>
</dbReference>
<feature type="domain" description="HTH lysR-type" evidence="5">
    <location>
        <begin position="19"/>
        <end position="76"/>
    </location>
</feature>
<proteinExistence type="inferred from homology"/>
<dbReference type="Pfam" id="PF03466">
    <property type="entry name" value="LysR_substrate"/>
    <property type="match status" value="1"/>
</dbReference>
<keyword evidence="4" id="KW-0804">Transcription</keyword>
<evidence type="ECO:0000259" key="5">
    <source>
        <dbReference type="PROSITE" id="PS50931"/>
    </source>
</evidence>
<keyword evidence="3" id="KW-0238">DNA-binding</keyword>
<protein>
    <submittedName>
        <fullName evidence="6">LysR family transcriptional regulator</fullName>
    </submittedName>
</protein>
<gene>
    <name evidence="6" type="ORF">VSX58_01415</name>
</gene>
<dbReference type="SUPFAM" id="SSF46785">
    <property type="entry name" value="Winged helix' DNA-binding domain"/>
    <property type="match status" value="1"/>
</dbReference>
<dbReference type="Proteomes" id="UP001309705">
    <property type="component" value="Unassembled WGS sequence"/>
</dbReference>